<dbReference type="EMBL" id="UYRS01018525">
    <property type="protein sequence ID" value="VDK37146.1"/>
    <property type="molecule type" value="Genomic_DNA"/>
</dbReference>
<evidence type="ECO:0000313" key="2">
    <source>
        <dbReference type="Proteomes" id="UP000282613"/>
    </source>
</evidence>
<name>A0A0R3W8J0_TAEAS</name>
<dbReference type="OrthoDB" id="203440at2759"/>
<dbReference type="Proteomes" id="UP000282613">
    <property type="component" value="Unassembled WGS sequence"/>
</dbReference>
<evidence type="ECO:0000313" key="1">
    <source>
        <dbReference type="EMBL" id="VDK37146.1"/>
    </source>
</evidence>
<reference evidence="1 2" key="2">
    <citation type="submission" date="2018-11" db="EMBL/GenBank/DDBJ databases">
        <authorList>
            <consortium name="Pathogen Informatics"/>
        </authorList>
    </citation>
    <scope>NUCLEOTIDE SEQUENCE [LARGE SCALE GENOMIC DNA]</scope>
</reference>
<dbReference type="WBParaSite" id="TASK_0000668001-mRNA-1">
    <property type="protein sequence ID" value="TASK_0000668001-mRNA-1"/>
    <property type="gene ID" value="TASK_0000668001"/>
</dbReference>
<dbReference type="STRING" id="60517.A0A0R3W8J0"/>
<gene>
    <name evidence="1" type="ORF">TASK_LOCUS6681</name>
</gene>
<reference evidence="3" key="1">
    <citation type="submission" date="2017-02" db="UniProtKB">
        <authorList>
            <consortium name="WormBaseParasite"/>
        </authorList>
    </citation>
    <scope>IDENTIFICATION</scope>
</reference>
<dbReference type="AlphaFoldDB" id="A0A0R3W8J0"/>
<proteinExistence type="predicted"/>
<sequence>MDPCKPILENFVYGSFNCDWKFLAKMREREKYEEENFTRISLTKCEQLMQKRLECGEFLGTSAGMDHIRKLPESPDKGEEMDSINPKVVAGMILGGPRCRLQTCSRLISERFNSALLALAVIPVSQIAGVRAAKSGFAGEVSCR</sequence>
<evidence type="ECO:0000313" key="3">
    <source>
        <dbReference type="WBParaSite" id="TASK_0000668001-mRNA-1"/>
    </source>
</evidence>
<accession>A0A0R3W8J0</accession>
<organism evidence="3">
    <name type="scientific">Taenia asiatica</name>
    <name type="common">Asian tapeworm</name>
    <dbReference type="NCBI Taxonomy" id="60517"/>
    <lineage>
        <taxon>Eukaryota</taxon>
        <taxon>Metazoa</taxon>
        <taxon>Spiralia</taxon>
        <taxon>Lophotrochozoa</taxon>
        <taxon>Platyhelminthes</taxon>
        <taxon>Cestoda</taxon>
        <taxon>Eucestoda</taxon>
        <taxon>Cyclophyllidea</taxon>
        <taxon>Taeniidae</taxon>
        <taxon>Taenia</taxon>
    </lineage>
</organism>
<protein>
    <submittedName>
        <fullName evidence="1 3">Uncharacterized protein</fullName>
    </submittedName>
</protein>
<keyword evidence="2" id="KW-1185">Reference proteome</keyword>